<feature type="compositionally biased region" description="Basic and acidic residues" evidence="1">
    <location>
        <begin position="33"/>
        <end position="51"/>
    </location>
</feature>
<protein>
    <submittedName>
        <fullName evidence="2">Uncharacterized protein</fullName>
    </submittedName>
</protein>
<evidence type="ECO:0000313" key="2">
    <source>
        <dbReference type="EMBL" id="GLQ25447.1"/>
    </source>
</evidence>
<accession>A0ABQ5VFL2</accession>
<reference evidence="2" key="1">
    <citation type="journal article" date="2014" name="Int. J. Syst. Evol. Microbiol.">
        <title>Complete genome of a new Firmicutes species belonging to the dominant human colonic microbiota ('Ruminococcus bicirculans') reveals two chromosomes and a selective capacity to utilize plant glucans.</title>
        <authorList>
            <consortium name="NISC Comparative Sequencing Program"/>
            <person name="Wegmann U."/>
            <person name="Louis P."/>
            <person name="Goesmann A."/>
            <person name="Henrissat B."/>
            <person name="Duncan S.H."/>
            <person name="Flint H.J."/>
        </authorList>
    </citation>
    <scope>NUCLEOTIDE SEQUENCE</scope>
    <source>
        <strain evidence="2">NBRC 109915</strain>
    </source>
</reference>
<comment type="caution">
    <text evidence="2">The sequence shown here is derived from an EMBL/GenBank/DDBJ whole genome shotgun (WGS) entry which is preliminary data.</text>
</comment>
<dbReference type="RefSeq" id="WP_284369782.1">
    <property type="nucleotide sequence ID" value="NZ_BSNL01000001.1"/>
</dbReference>
<sequence>MSDHPKSPKGPFNFRANPDKSLEREDEEIAPSKTDKDNTGFRFDPPNKNEKPALNLSPMGTMGNRGSRASTPPISEKMIIEFTPEGYKEEPDIDLTNDGSLIEGEFEDGTKFLVKSEYPSGVEAGESRMTRMTLIEDGKGSVHFENGWENQIETDRQQEAVDELEEKFGKLHSEKFISFRDKNPEQDKDIDR</sequence>
<organism evidence="2 3">
    <name type="scientific">Sulfitobacter pacificus</name>
    <dbReference type="NCBI Taxonomy" id="1499314"/>
    <lineage>
        <taxon>Bacteria</taxon>
        <taxon>Pseudomonadati</taxon>
        <taxon>Pseudomonadota</taxon>
        <taxon>Alphaproteobacteria</taxon>
        <taxon>Rhodobacterales</taxon>
        <taxon>Roseobacteraceae</taxon>
        <taxon>Sulfitobacter</taxon>
    </lineage>
</organism>
<reference evidence="2" key="2">
    <citation type="submission" date="2023-01" db="EMBL/GenBank/DDBJ databases">
        <title>Draft genome sequence of Sulfitobacter pacificus strain NBRC 109915.</title>
        <authorList>
            <person name="Sun Q."/>
            <person name="Mori K."/>
        </authorList>
    </citation>
    <scope>NUCLEOTIDE SEQUENCE</scope>
    <source>
        <strain evidence="2">NBRC 109915</strain>
    </source>
</reference>
<keyword evidence="3" id="KW-1185">Reference proteome</keyword>
<dbReference type="EMBL" id="BSNL01000001">
    <property type="protein sequence ID" value="GLQ25447.1"/>
    <property type="molecule type" value="Genomic_DNA"/>
</dbReference>
<proteinExistence type="predicted"/>
<dbReference type="Proteomes" id="UP001161388">
    <property type="component" value="Unassembled WGS sequence"/>
</dbReference>
<evidence type="ECO:0000313" key="3">
    <source>
        <dbReference type="Proteomes" id="UP001161388"/>
    </source>
</evidence>
<evidence type="ECO:0000256" key="1">
    <source>
        <dbReference type="SAM" id="MobiDB-lite"/>
    </source>
</evidence>
<name>A0ABQ5VFL2_9RHOB</name>
<feature type="region of interest" description="Disordered" evidence="1">
    <location>
        <begin position="1"/>
        <end position="75"/>
    </location>
</feature>
<gene>
    <name evidence="2" type="ORF">GCM10007927_02500</name>
</gene>